<proteinExistence type="inferred from homology"/>
<reference evidence="5" key="1">
    <citation type="journal article" date="2020" name="BMC Genomics">
        <title>Correction to: Identification and distribution of gene clusters required for synthesis of sphingolipid metabolism inhibitors in diverse species of the filamentous fungus Fusarium.</title>
        <authorList>
            <person name="Kim H.S."/>
            <person name="Lohmar J.M."/>
            <person name="Busman M."/>
            <person name="Brown D.W."/>
            <person name="Naumann T.A."/>
            <person name="Divon H.H."/>
            <person name="Lysoe E."/>
            <person name="Uhlig S."/>
            <person name="Proctor R.H."/>
        </authorList>
    </citation>
    <scope>NUCLEOTIDE SEQUENCE</scope>
    <source>
        <strain evidence="5">NRRL 45417</strain>
    </source>
</reference>
<evidence type="ECO:0000313" key="6">
    <source>
        <dbReference type="Proteomes" id="UP000604273"/>
    </source>
</evidence>
<dbReference type="EMBL" id="JABFAI010000247">
    <property type="protein sequence ID" value="KAF4949079.1"/>
    <property type="molecule type" value="Genomic_DNA"/>
</dbReference>
<dbReference type="Pfam" id="PF07859">
    <property type="entry name" value="Abhydrolase_3"/>
    <property type="match status" value="1"/>
</dbReference>
<evidence type="ECO:0000256" key="1">
    <source>
        <dbReference type="ARBA" id="ARBA00010515"/>
    </source>
</evidence>
<dbReference type="Gene3D" id="3.40.50.1820">
    <property type="entry name" value="alpha/beta hydrolase"/>
    <property type="match status" value="1"/>
</dbReference>
<dbReference type="AlphaFoldDB" id="A0A8H4T0P7"/>
<accession>A0A8H4T0P7</accession>
<dbReference type="InterPro" id="IPR029058">
    <property type="entry name" value="AB_hydrolase_fold"/>
</dbReference>
<dbReference type="InterPro" id="IPR050300">
    <property type="entry name" value="GDXG_lipolytic_enzyme"/>
</dbReference>
<evidence type="ECO:0000259" key="4">
    <source>
        <dbReference type="Pfam" id="PF07859"/>
    </source>
</evidence>
<organism evidence="5 6">
    <name type="scientific">Fusarium gaditjirri</name>
    <dbReference type="NCBI Taxonomy" id="282569"/>
    <lineage>
        <taxon>Eukaryota</taxon>
        <taxon>Fungi</taxon>
        <taxon>Dikarya</taxon>
        <taxon>Ascomycota</taxon>
        <taxon>Pezizomycotina</taxon>
        <taxon>Sordariomycetes</taxon>
        <taxon>Hypocreomycetidae</taxon>
        <taxon>Hypocreales</taxon>
        <taxon>Nectriaceae</taxon>
        <taxon>Fusarium</taxon>
        <taxon>Fusarium nisikadoi species complex</taxon>
    </lineage>
</organism>
<dbReference type="InterPro" id="IPR033140">
    <property type="entry name" value="Lipase_GDXG_put_SER_AS"/>
</dbReference>
<comment type="similarity">
    <text evidence="1">Belongs to the 'GDXG' lipolytic enzyme family.</text>
</comment>
<dbReference type="SUPFAM" id="SSF53474">
    <property type="entry name" value="alpha/beta-Hydrolases"/>
    <property type="match status" value="1"/>
</dbReference>
<evidence type="ECO:0000313" key="5">
    <source>
        <dbReference type="EMBL" id="KAF4949079.1"/>
    </source>
</evidence>
<dbReference type="OrthoDB" id="19653at2759"/>
<gene>
    <name evidence="5" type="ORF">FGADI_9153</name>
</gene>
<name>A0A8H4T0P7_9HYPO</name>
<comment type="caution">
    <text evidence="5">The sequence shown here is derived from an EMBL/GenBank/DDBJ whole genome shotgun (WGS) entry which is preliminary data.</text>
</comment>
<dbReference type="InterPro" id="IPR013094">
    <property type="entry name" value="AB_hydrolase_3"/>
</dbReference>
<evidence type="ECO:0000256" key="2">
    <source>
        <dbReference type="ARBA" id="ARBA00022801"/>
    </source>
</evidence>
<dbReference type="GO" id="GO:0004806">
    <property type="term" value="F:triacylglycerol lipase activity"/>
    <property type="evidence" value="ECO:0007669"/>
    <property type="project" value="TreeGrafter"/>
</dbReference>
<dbReference type="Proteomes" id="UP000604273">
    <property type="component" value="Unassembled WGS sequence"/>
</dbReference>
<sequence length="311" mass="33946">MAPESSRPSEDDVLSDDQELETLVKHVRSVFDSFTADTTVEEMRAGWESLFHGTVPVVKSTTEKIATPQFQGQLITASEAKHDRVIVYFHGGGYVIGSVDSYRDFCERLSRSAKARVLAVDYRLAPENPFPAAVDDAVHAYRWVLSQGIKPGRVAVAGDSAGAALALSVIFTAKDAGDPLPACAVPISPWVDLEHTGKTMETLDHVEPMCHKAVLDGCAQLYLGDDRRNPLASSLYADFTGLPPLFITVGSHETLLDDALQLADKAKAADVMVELQIYERQIHVFQIFASRMAAAERAIHDIGRFVIAYTS</sequence>
<dbReference type="PANTHER" id="PTHR48081">
    <property type="entry name" value="AB HYDROLASE SUPERFAMILY PROTEIN C4A8.06C"/>
    <property type="match status" value="1"/>
</dbReference>
<keyword evidence="6" id="KW-1185">Reference proteome</keyword>
<evidence type="ECO:0000256" key="3">
    <source>
        <dbReference type="PROSITE-ProRule" id="PRU10038"/>
    </source>
</evidence>
<protein>
    <recommendedName>
        <fullName evidence="4">Alpha/beta hydrolase fold-3 domain-containing protein</fullName>
    </recommendedName>
</protein>
<feature type="active site" evidence="3">
    <location>
        <position position="160"/>
    </location>
</feature>
<feature type="domain" description="Alpha/beta hydrolase fold-3" evidence="4">
    <location>
        <begin position="86"/>
        <end position="286"/>
    </location>
</feature>
<dbReference type="PROSITE" id="PS01174">
    <property type="entry name" value="LIPASE_GDXG_SER"/>
    <property type="match status" value="1"/>
</dbReference>
<dbReference type="PANTHER" id="PTHR48081:SF30">
    <property type="entry name" value="ACETYL-HYDROLASE LIPR-RELATED"/>
    <property type="match status" value="1"/>
</dbReference>
<reference evidence="5" key="2">
    <citation type="submission" date="2020-05" db="EMBL/GenBank/DDBJ databases">
        <authorList>
            <person name="Kim H.-S."/>
            <person name="Proctor R.H."/>
            <person name="Brown D.W."/>
        </authorList>
    </citation>
    <scope>NUCLEOTIDE SEQUENCE</scope>
    <source>
        <strain evidence="5">NRRL 45417</strain>
    </source>
</reference>
<keyword evidence="2" id="KW-0378">Hydrolase</keyword>